<protein>
    <submittedName>
        <fullName evidence="2">Uncharacterized protein</fullName>
    </submittedName>
</protein>
<keyword evidence="1" id="KW-1133">Transmembrane helix</keyword>
<dbReference type="AlphaFoldDB" id="A0A6S7FLY4"/>
<reference evidence="2 3" key="1">
    <citation type="submission" date="2020-04" db="EMBL/GenBank/DDBJ databases">
        <authorList>
            <person name="De Canck E."/>
        </authorList>
    </citation>
    <scope>NUCLEOTIDE SEQUENCE [LARGE SCALE GENOMIC DNA]</scope>
    <source>
        <strain evidence="2 3">LMG 6000</strain>
    </source>
</reference>
<proteinExistence type="predicted"/>
<keyword evidence="1" id="KW-0812">Transmembrane</keyword>
<name>A0A6S7FLY4_9BURK</name>
<keyword evidence="3" id="KW-1185">Reference proteome</keyword>
<organism evidence="2 3">
    <name type="scientific">Achromobacter insolitus</name>
    <dbReference type="NCBI Taxonomy" id="217204"/>
    <lineage>
        <taxon>Bacteria</taxon>
        <taxon>Pseudomonadati</taxon>
        <taxon>Pseudomonadota</taxon>
        <taxon>Betaproteobacteria</taxon>
        <taxon>Burkholderiales</taxon>
        <taxon>Alcaligenaceae</taxon>
        <taxon>Achromobacter</taxon>
    </lineage>
</organism>
<evidence type="ECO:0000313" key="2">
    <source>
        <dbReference type="EMBL" id="CAB3937912.1"/>
    </source>
</evidence>
<keyword evidence="1" id="KW-0472">Membrane</keyword>
<dbReference type="Proteomes" id="UP000494183">
    <property type="component" value="Unassembled WGS sequence"/>
</dbReference>
<feature type="transmembrane region" description="Helical" evidence="1">
    <location>
        <begin position="64"/>
        <end position="80"/>
    </location>
</feature>
<evidence type="ECO:0000256" key="1">
    <source>
        <dbReference type="SAM" id="Phobius"/>
    </source>
</evidence>
<sequence length="384" mass="41880">MWPRRDGLACTILAMIPIALPSAGFYIFVSLGFLAGLVLLAWAVVLVASGGARRTVRKYWKTSSLVFVVLAVPFAFYAWVQTVIWQIEREGARAEAARNVTLQEATTVGGTAMPAGTRLKLQDEGQLETYVEAEFPQPVAMYGVQASSARRYLNSDYDDATYALRGRYPRNVILRGAGTQTVLGWQCDATQDIEFEVARDGAMTAFDKCVLGPGNRAEALDLAPGSIVYGSSGTVYTDGSRDPDRWRIEVKNPMAVRIFGLPLSEPRLYLDEARRLLRVSDAELACPTRLGGVSYAAGTQVKSMRRGRGDAREPYPGVLVLSPWNGEAAKRDGQADVPEGMSVMQTLAGEVVDVVQNDTVGVFHFATFVVGDEEPEPRRRASCP</sequence>
<accession>A0A6S7FLY4</accession>
<dbReference type="EMBL" id="CADILH010000011">
    <property type="protein sequence ID" value="CAB3937912.1"/>
    <property type="molecule type" value="Genomic_DNA"/>
</dbReference>
<feature type="transmembrane region" description="Helical" evidence="1">
    <location>
        <begin position="7"/>
        <end position="27"/>
    </location>
</feature>
<feature type="transmembrane region" description="Helical" evidence="1">
    <location>
        <begin position="33"/>
        <end position="52"/>
    </location>
</feature>
<gene>
    <name evidence="2" type="ORF">LMG6000_05580</name>
</gene>
<evidence type="ECO:0000313" key="3">
    <source>
        <dbReference type="Proteomes" id="UP000494183"/>
    </source>
</evidence>